<gene>
    <name evidence="2" type="ORF">BJ878DRAFT_38066</name>
</gene>
<dbReference type="AlphaFoldDB" id="A0A9P7Z4C6"/>
<name>A0A9P7Z4C6_9HELO</name>
<keyword evidence="1" id="KW-0472">Membrane</keyword>
<comment type="caution">
    <text evidence="2">The sequence shown here is derived from an EMBL/GenBank/DDBJ whole genome shotgun (WGS) entry which is preliminary data.</text>
</comment>
<keyword evidence="3" id="KW-1185">Reference proteome</keyword>
<evidence type="ECO:0000313" key="3">
    <source>
        <dbReference type="Proteomes" id="UP000887226"/>
    </source>
</evidence>
<dbReference type="EMBL" id="MU253867">
    <property type="protein sequence ID" value="KAG9245066.1"/>
    <property type="molecule type" value="Genomic_DNA"/>
</dbReference>
<reference evidence="2" key="1">
    <citation type="journal article" date="2021" name="IMA Fungus">
        <title>Genomic characterization of three marine fungi, including Emericellopsis atlantica sp. nov. with signatures of a generalist lifestyle and marine biomass degradation.</title>
        <authorList>
            <person name="Hagestad O.C."/>
            <person name="Hou L."/>
            <person name="Andersen J.H."/>
            <person name="Hansen E.H."/>
            <person name="Altermark B."/>
            <person name="Li C."/>
            <person name="Kuhnert E."/>
            <person name="Cox R.J."/>
            <person name="Crous P.W."/>
            <person name="Spatafora J.W."/>
            <person name="Lail K."/>
            <person name="Amirebrahimi M."/>
            <person name="Lipzen A."/>
            <person name="Pangilinan J."/>
            <person name="Andreopoulos W."/>
            <person name="Hayes R.D."/>
            <person name="Ng V."/>
            <person name="Grigoriev I.V."/>
            <person name="Jackson S.A."/>
            <person name="Sutton T.D.S."/>
            <person name="Dobson A.D.W."/>
            <person name="Rama T."/>
        </authorList>
    </citation>
    <scope>NUCLEOTIDE SEQUENCE</scope>
    <source>
        <strain evidence="2">TRa3180A</strain>
    </source>
</reference>
<dbReference type="Proteomes" id="UP000887226">
    <property type="component" value="Unassembled WGS sequence"/>
</dbReference>
<keyword evidence="1" id="KW-0812">Transmembrane</keyword>
<sequence>MQSQSTSQEILRVGRASHCCLLKSRMREKETIHFISSSADYGAVILSGAAFTSKPYGLTLFSLGVSKHRYIVLRRVISYLTYIPVCITSFCGLISIHVGGVTRYAACSFIFHLHIQQRTINPTTPALQREPLSFVARLPYPHRLSYFSIRSLDVYQASQTQSCQALLSFGPFPMNHPIKFYSCSLKPAPDQLPYPTGMQYYPLSLYPPIIGGKGGRSKQAGRQGKQADD</sequence>
<protein>
    <submittedName>
        <fullName evidence="2">Uncharacterized protein</fullName>
    </submittedName>
</protein>
<accession>A0A9P7Z4C6</accession>
<evidence type="ECO:0000313" key="2">
    <source>
        <dbReference type="EMBL" id="KAG9245066.1"/>
    </source>
</evidence>
<keyword evidence="1" id="KW-1133">Transmembrane helix</keyword>
<evidence type="ECO:0000256" key="1">
    <source>
        <dbReference type="SAM" id="Phobius"/>
    </source>
</evidence>
<proteinExistence type="predicted"/>
<organism evidence="2 3">
    <name type="scientific">Calycina marina</name>
    <dbReference type="NCBI Taxonomy" id="1763456"/>
    <lineage>
        <taxon>Eukaryota</taxon>
        <taxon>Fungi</taxon>
        <taxon>Dikarya</taxon>
        <taxon>Ascomycota</taxon>
        <taxon>Pezizomycotina</taxon>
        <taxon>Leotiomycetes</taxon>
        <taxon>Helotiales</taxon>
        <taxon>Pezizellaceae</taxon>
        <taxon>Calycina</taxon>
    </lineage>
</organism>
<feature type="transmembrane region" description="Helical" evidence="1">
    <location>
        <begin position="76"/>
        <end position="98"/>
    </location>
</feature>